<accession>A0A0N5CXV3</accession>
<evidence type="ECO:0000313" key="3">
    <source>
        <dbReference type="Proteomes" id="UP000276776"/>
    </source>
</evidence>
<feature type="compositionally biased region" description="Polar residues" evidence="1">
    <location>
        <begin position="70"/>
        <end position="83"/>
    </location>
</feature>
<evidence type="ECO:0000313" key="4">
    <source>
        <dbReference type="WBParaSite" id="TCLT_0000525101-mRNA-1"/>
    </source>
</evidence>
<feature type="region of interest" description="Disordered" evidence="1">
    <location>
        <begin position="59"/>
        <end position="83"/>
    </location>
</feature>
<dbReference type="AlphaFoldDB" id="A0A0N5CXV3"/>
<name>A0A0N5CXV3_THECL</name>
<reference evidence="2 3" key="2">
    <citation type="submission" date="2018-11" db="EMBL/GenBank/DDBJ databases">
        <authorList>
            <consortium name="Pathogen Informatics"/>
        </authorList>
    </citation>
    <scope>NUCLEOTIDE SEQUENCE [LARGE SCALE GENOMIC DNA]</scope>
</reference>
<gene>
    <name evidence="2" type="ORF">TCLT_LOCUS5240</name>
</gene>
<proteinExistence type="predicted"/>
<evidence type="ECO:0000313" key="2">
    <source>
        <dbReference type="EMBL" id="VDN02458.1"/>
    </source>
</evidence>
<keyword evidence="3" id="KW-1185">Reference proteome</keyword>
<protein>
    <submittedName>
        <fullName evidence="2 4">Uncharacterized protein</fullName>
    </submittedName>
</protein>
<dbReference type="EMBL" id="UYYF01004328">
    <property type="protein sequence ID" value="VDN02458.1"/>
    <property type="molecule type" value="Genomic_DNA"/>
</dbReference>
<sequence length="247" mass="27719">MILTTASTRISNEKLQNTTKTSTKVNRTSSRKSKISKLPKLATTINRSNLTSGKFLKSRNKSKIMDTESESPTLQGVHHSLTSTTNKEDSYDMLFKDNELSNTIPEKATINSTVTSGTIIILDDITKRPEVHYNISNITLVQAKNNLQSKTVTKTQLISNDALKNKLWTYTKVAHNTSTETEKQWKEGKTTVSNVSTVVGNSEKNKKEMNKFLEKNNLLQKDTQIVTEALHPTVSPSTEVQYFHITN</sequence>
<feature type="compositionally biased region" description="Polar residues" evidence="1">
    <location>
        <begin position="1"/>
        <end position="28"/>
    </location>
</feature>
<dbReference type="WBParaSite" id="TCLT_0000525101-mRNA-1">
    <property type="protein sequence ID" value="TCLT_0000525101-mRNA-1"/>
    <property type="gene ID" value="TCLT_0000525101"/>
</dbReference>
<dbReference type="Proteomes" id="UP000276776">
    <property type="component" value="Unassembled WGS sequence"/>
</dbReference>
<feature type="region of interest" description="Disordered" evidence="1">
    <location>
        <begin position="1"/>
        <end position="36"/>
    </location>
</feature>
<organism evidence="4">
    <name type="scientific">Thelazia callipaeda</name>
    <name type="common">Oriental eyeworm</name>
    <name type="synonym">Parasitic nematode</name>
    <dbReference type="NCBI Taxonomy" id="103827"/>
    <lineage>
        <taxon>Eukaryota</taxon>
        <taxon>Metazoa</taxon>
        <taxon>Ecdysozoa</taxon>
        <taxon>Nematoda</taxon>
        <taxon>Chromadorea</taxon>
        <taxon>Rhabditida</taxon>
        <taxon>Spirurina</taxon>
        <taxon>Spiruromorpha</taxon>
        <taxon>Thelazioidea</taxon>
        <taxon>Thelaziidae</taxon>
        <taxon>Thelazia</taxon>
    </lineage>
</organism>
<evidence type="ECO:0000256" key="1">
    <source>
        <dbReference type="SAM" id="MobiDB-lite"/>
    </source>
</evidence>
<reference evidence="4" key="1">
    <citation type="submission" date="2017-02" db="UniProtKB">
        <authorList>
            <consortium name="WormBaseParasite"/>
        </authorList>
    </citation>
    <scope>IDENTIFICATION</scope>
</reference>